<reference evidence="2" key="2">
    <citation type="submission" date="2020-09" db="EMBL/GenBank/DDBJ databases">
        <authorList>
            <person name="Sun Q."/>
            <person name="Ohkuma M."/>
        </authorList>
    </citation>
    <scope>NUCLEOTIDE SEQUENCE</scope>
    <source>
        <strain evidence="2">JCM 4834</strain>
    </source>
</reference>
<name>A0A918UZM9_9ACTN</name>
<sequence length="68" mass="7477">MTGAEAHQLHVSVRQHGIPRSVDPADPARLDGDWLVVDEDGRDVTSSAYARVLSARQQQPQRGFVVAR</sequence>
<feature type="region of interest" description="Disordered" evidence="1">
    <location>
        <begin position="1"/>
        <end position="25"/>
    </location>
</feature>
<evidence type="ECO:0000256" key="1">
    <source>
        <dbReference type="SAM" id="MobiDB-lite"/>
    </source>
</evidence>
<organism evidence="2 3">
    <name type="scientific">Streptomyces subrutilus</name>
    <dbReference type="NCBI Taxonomy" id="36818"/>
    <lineage>
        <taxon>Bacteria</taxon>
        <taxon>Bacillati</taxon>
        <taxon>Actinomycetota</taxon>
        <taxon>Actinomycetes</taxon>
        <taxon>Kitasatosporales</taxon>
        <taxon>Streptomycetaceae</taxon>
        <taxon>Streptomyces</taxon>
    </lineage>
</organism>
<dbReference type="Proteomes" id="UP000634660">
    <property type="component" value="Unassembled WGS sequence"/>
</dbReference>
<protein>
    <submittedName>
        <fullName evidence="2">Uncharacterized protein</fullName>
    </submittedName>
</protein>
<reference evidence="2" key="1">
    <citation type="journal article" date="2014" name="Int. J. Syst. Evol. Microbiol.">
        <title>Complete genome sequence of Corynebacterium casei LMG S-19264T (=DSM 44701T), isolated from a smear-ripened cheese.</title>
        <authorList>
            <consortium name="US DOE Joint Genome Institute (JGI-PGF)"/>
            <person name="Walter F."/>
            <person name="Albersmeier A."/>
            <person name="Kalinowski J."/>
            <person name="Ruckert C."/>
        </authorList>
    </citation>
    <scope>NUCLEOTIDE SEQUENCE</scope>
    <source>
        <strain evidence="2">JCM 4834</strain>
    </source>
</reference>
<dbReference type="AlphaFoldDB" id="A0A918UZM9"/>
<evidence type="ECO:0000313" key="3">
    <source>
        <dbReference type="Proteomes" id="UP000634660"/>
    </source>
</evidence>
<accession>A0A918UZM9</accession>
<dbReference type="EMBL" id="BMVX01000001">
    <property type="protein sequence ID" value="GGZ45881.1"/>
    <property type="molecule type" value="Genomic_DNA"/>
</dbReference>
<dbReference type="RefSeq" id="WP_327169500.1">
    <property type="nucleotide sequence ID" value="NZ_CP109051.1"/>
</dbReference>
<proteinExistence type="predicted"/>
<evidence type="ECO:0000313" key="2">
    <source>
        <dbReference type="EMBL" id="GGZ45881.1"/>
    </source>
</evidence>
<comment type="caution">
    <text evidence="2">The sequence shown here is derived from an EMBL/GenBank/DDBJ whole genome shotgun (WGS) entry which is preliminary data.</text>
</comment>
<gene>
    <name evidence="2" type="ORF">GCM10010371_01150</name>
</gene>